<accession>A0AAQ3SX49</accession>
<feature type="region of interest" description="Disordered" evidence="1">
    <location>
        <begin position="1"/>
        <end position="71"/>
    </location>
</feature>
<evidence type="ECO:0000313" key="2">
    <source>
        <dbReference type="EMBL" id="WVZ62330.1"/>
    </source>
</evidence>
<reference evidence="2 3" key="1">
    <citation type="submission" date="2024-02" db="EMBL/GenBank/DDBJ databases">
        <title>High-quality chromosome-scale genome assembly of Pensacola bahiagrass (Paspalum notatum Flugge var. saurae).</title>
        <authorList>
            <person name="Vega J.M."/>
            <person name="Podio M."/>
            <person name="Orjuela J."/>
            <person name="Siena L.A."/>
            <person name="Pessino S.C."/>
            <person name="Combes M.C."/>
            <person name="Mariac C."/>
            <person name="Albertini E."/>
            <person name="Pupilli F."/>
            <person name="Ortiz J.P.A."/>
            <person name="Leblanc O."/>
        </authorList>
    </citation>
    <scope>NUCLEOTIDE SEQUENCE [LARGE SCALE GENOMIC DNA]</scope>
    <source>
        <strain evidence="2">R1</strain>
        <tissue evidence="2">Leaf</tissue>
    </source>
</reference>
<proteinExistence type="predicted"/>
<dbReference type="AlphaFoldDB" id="A0AAQ3SX49"/>
<dbReference type="Proteomes" id="UP001341281">
    <property type="component" value="Chromosome 03"/>
</dbReference>
<evidence type="ECO:0000256" key="1">
    <source>
        <dbReference type="SAM" id="MobiDB-lite"/>
    </source>
</evidence>
<organism evidence="2 3">
    <name type="scientific">Paspalum notatum var. saurae</name>
    <dbReference type="NCBI Taxonomy" id="547442"/>
    <lineage>
        <taxon>Eukaryota</taxon>
        <taxon>Viridiplantae</taxon>
        <taxon>Streptophyta</taxon>
        <taxon>Embryophyta</taxon>
        <taxon>Tracheophyta</taxon>
        <taxon>Spermatophyta</taxon>
        <taxon>Magnoliopsida</taxon>
        <taxon>Liliopsida</taxon>
        <taxon>Poales</taxon>
        <taxon>Poaceae</taxon>
        <taxon>PACMAD clade</taxon>
        <taxon>Panicoideae</taxon>
        <taxon>Andropogonodae</taxon>
        <taxon>Paspaleae</taxon>
        <taxon>Paspalinae</taxon>
        <taxon>Paspalum</taxon>
    </lineage>
</organism>
<sequence>MGVERSTRPRQPAAASAGPATMGMGAEAPGPKPAVARLKRTAATEPSSPTSTIHSSGPQNSSATSTQSSSESVAITERLMLCWVGINDQIGLATRSKESVGEEKFVGIMFLGVRGAGKYSSEMLSEEGARASRALDADAHARTSSPIMTVHT</sequence>
<keyword evidence="3" id="KW-1185">Reference proteome</keyword>
<gene>
    <name evidence="2" type="ORF">U9M48_012091</name>
</gene>
<evidence type="ECO:0000313" key="3">
    <source>
        <dbReference type="Proteomes" id="UP001341281"/>
    </source>
</evidence>
<feature type="compositionally biased region" description="Low complexity" evidence="1">
    <location>
        <begin position="61"/>
        <end position="71"/>
    </location>
</feature>
<protein>
    <submittedName>
        <fullName evidence="2">Uncharacterized protein</fullName>
    </submittedName>
</protein>
<name>A0AAQ3SX49_PASNO</name>
<dbReference type="EMBL" id="CP144747">
    <property type="protein sequence ID" value="WVZ62330.1"/>
    <property type="molecule type" value="Genomic_DNA"/>
</dbReference>
<feature type="compositionally biased region" description="Low complexity" evidence="1">
    <location>
        <begin position="41"/>
        <end position="52"/>
    </location>
</feature>